<evidence type="ECO:0000256" key="5">
    <source>
        <dbReference type="SAM" id="MobiDB-lite"/>
    </source>
</evidence>
<dbReference type="GO" id="GO:0060271">
    <property type="term" value="P:cilium assembly"/>
    <property type="evidence" value="ECO:0007669"/>
    <property type="project" value="TreeGrafter"/>
</dbReference>
<dbReference type="GO" id="GO:0005737">
    <property type="term" value="C:cytoplasm"/>
    <property type="evidence" value="ECO:0007669"/>
    <property type="project" value="TreeGrafter"/>
</dbReference>
<dbReference type="PROSITE" id="PS51777">
    <property type="entry name" value="RH2"/>
    <property type="match status" value="1"/>
</dbReference>
<keyword evidence="2" id="KW-0653">Protein transport</keyword>
<dbReference type="Gene3D" id="6.10.230.10">
    <property type="match status" value="1"/>
</dbReference>
<reference evidence="8" key="1">
    <citation type="submission" date="2021-02" db="EMBL/GenBank/DDBJ databases">
        <authorList>
            <person name="Nowell W R."/>
        </authorList>
    </citation>
    <scope>NUCLEOTIDE SEQUENCE</scope>
</reference>
<dbReference type="PROSITE" id="PS51776">
    <property type="entry name" value="RH1"/>
    <property type="match status" value="1"/>
</dbReference>
<dbReference type="Gene3D" id="1.20.58.1770">
    <property type="match status" value="1"/>
</dbReference>
<dbReference type="CDD" id="cd14445">
    <property type="entry name" value="RILP-like"/>
    <property type="match status" value="1"/>
</dbReference>
<dbReference type="GO" id="GO:0036064">
    <property type="term" value="C:ciliary basal body"/>
    <property type="evidence" value="ECO:0007669"/>
    <property type="project" value="TreeGrafter"/>
</dbReference>
<evidence type="ECO:0000256" key="4">
    <source>
        <dbReference type="SAM" id="Coils"/>
    </source>
</evidence>
<dbReference type="GO" id="GO:0046983">
    <property type="term" value="F:protein dimerization activity"/>
    <property type="evidence" value="ECO:0007669"/>
    <property type="project" value="InterPro"/>
</dbReference>
<comment type="caution">
    <text evidence="8">The sequence shown here is derived from an EMBL/GenBank/DDBJ whole genome shotgun (WGS) entry which is preliminary data.</text>
</comment>
<dbReference type="SUPFAM" id="SSF161256">
    <property type="entry name" value="RILP dimerisation region"/>
    <property type="match status" value="1"/>
</dbReference>
<feature type="domain" description="RH2" evidence="7">
    <location>
        <begin position="320"/>
        <end position="388"/>
    </location>
</feature>
<feature type="coiled-coil region" evidence="4">
    <location>
        <begin position="116"/>
        <end position="232"/>
    </location>
</feature>
<evidence type="ECO:0000256" key="2">
    <source>
        <dbReference type="ARBA" id="ARBA00022927"/>
    </source>
</evidence>
<evidence type="ECO:0000256" key="3">
    <source>
        <dbReference type="ARBA" id="ARBA00023054"/>
    </source>
</evidence>
<dbReference type="Proteomes" id="UP000663856">
    <property type="component" value="Unassembled WGS sequence"/>
</dbReference>
<organism evidence="8 9">
    <name type="scientific">Rotaria magnacalcarata</name>
    <dbReference type="NCBI Taxonomy" id="392030"/>
    <lineage>
        <taxon>Eukaryota</taxon>
        <taxon>Metazoa</taxon>
        <taxon>Spiralia</taxon>
        <taxon>Gnathifera</taxon>
        <taxon>Rotifera</taxon>
        <taxon>Eurotatoria</taxon>
        <taxon>Bdelloidea</taxon>
        <taxon>Philodinida</taxon>
        <taxon>Philodinidae</taxon>
        <taxon>Rotaria</taxon>
    </lineage>
</organism>
<dbReference type="InterPro" id="IPR021563">
    <property type="entry name" value="RILP_dimer"/>
</dbReference>
<dbReference type="EMBL" id="CAJNRF010000095">
    <property type="protein sequence ID" value="CAF1938078.1"/>
    <property type="molecule type" value="Genomic_DNA"/>
</dbReference>
<keyword evidence="3 4" id="KW-0175">Coiled coil</keyword>
<dbReference type="Pfam" id="PF11461">
    <property type="entry name" value="RILP"/>
    <property type="match status" value="1"/>
</dbReference>
<evidence type="ECO:0000259" key="7">
    <source>
        <dbReference type="PROSITE" id="PS51777"/>
    </source>
</evidence>
<dbReference type="GO" id="GO:0031267">
    <property type="term" value="F:small GTPase binding"/>
    <property type="evidence" value="ECO:0007669"/>
    <property type="project" value="TreeGrafter"/>
</dbReference>
<dbReference type="InterPro" id="IPR051241">
    <property type="entry name" value="DZIP_RILPL"/>
</dbReference>
<dbReference type="AlphaFoldDB" id="A0A816L6Y6"/>
<protein>
    <recommendedName>
        <fullName evidence="10">RILP-like protein 1</fullName>
    </recommendedName>
</protein>
<dbReference type="PANTHER" id="PTHR21502:SF4">
    <property type="entry name" value="RILP-LIKE PROTEIN HOMOLOG"/>
    <property type="match status" value="1"/>
</dbReference>
<dbReference type="InterPro" id="IPR034743">
    <property type="entry name" value="RH1"/>
</dbReference>
<evidence type="ECO:0000259" key="6">
    <source>
        <dbReference type="PROSITE" id="PS51776"/>
    </source>
</evidence>
<gene>
    <name evidence="8" type="ORF">WKI299_LOCUS1669</name>
</gene>
<dbReference type="PANTHER" id="PTHR21502">
    <property type="entry name" value="ZINC FINGER PROTEIN DZIP1"/>
    <property type="match status" value="1"/>
</dbReference>
<evidence type="ECO:0000313" key="9">
    <source>
        <dbReference type="Proteomes" id="UP000663856"/>
    </source>
</evidence>
<sequence length="520" mass="60183">MTTIPKNELPSPLSFEHVPHLASQTHLTTETFSLPATTTDHPHSRTSIDIIREMTCTSQLRQDYATLTVLDVYDEAALIGKDFERIIEAYGAETIRDLVPKVIHILELLELQAAKNEKETDRFMEMKSRIERLEMEKNETRELREKFDRELELIEEQWRKEADNLMGLVSKLEDENRRLRDELQHKTDLNETSNRPSSAETISITREELQCIKNLTDENMKLKRTVKTKDKELTQKTLDIEAVHGQLERVCKLNCTLRQKNTFSSNQTQRLMVEKFDLEVQLKEKENFITHMKDRVADDLTSPTTPTNPINDLNMFEAHQPRFSLEELRQVLWERNDLKTKLMEVEEELRLFKEQEDDENNAPVEGPIPLEPEEKLYGQKRDESKIRQFMKLCLFFSTIAYFAVASMGLRSLFPSSKQSSSPKQNTPIKFSSTPVASTENISRSYSTFSSYSIDPKISSPQQTSVESFFHNSQKTSKSTFPMLSFRFVFGDYPTAATAVDTLSTVPGNVRKFPFITDVLR</sequence>
<evidence type="ECO:0008006" key="10">
    <source>
        <dbReference type="Google" id="ProtNLM"/>
    </source>
</evidence>
<dbReference type="InterPro" id="IPR034744">
    <property type="entry name" value="RH2"/>
</dbReference>
<dbReference type="Pfam" id="PF09744">
    <property type="entry name" value="RH1"/>
    <property type="match status" value="1"/>
</dbReference>
<dbReference type="GO" id="GO:0015031">
    <property type="term" value="P:protein transport"/>
    <property type="evidence" value="ECO:0007669"/>
    <property type="project" value="UniProtKB-KW"/>
</dbReference>
<evidence type="ECO:0000256" key="1">
    <source>
        <dbReference type="ARBA" id="ARBA00022448"/>
    </source>
</evidence>
<feature type="domain" description="RH1" evidence="6">
    <location>
        <begin position="55"/>
        <end position="143"/>
    </location>
</feature>
<evidence type="ECO:0000313" key="8">
    <source>
        <dbReference type="EMBL" id="CAF1938078.1"/>
    </source>
</evidence>
<proteinExistence type="predicted"/>
<name>A0A816L6Y6_9BILA</name>
<keyword evidence="1" id="KW-0813">Transport</keyword>
<accession>A0A816L6Y6</accession>
<dbReference type="GO" id="GO:0051959">
    <property type="term" value="F:dynein light intermediate chain binding"/>
    <property type="evidence" value="ECO:0007669"/>
    <property type="project" value="TreeGrafter"/>
</dbReference>
<feature type="region of interest" description="Disordered" evidence="5">
    <location>
        <begin position="355"/>
        <end position="376"/>
    </location>
</feature>